<evidence type="ECO:0000256" key="5">
    <source>
        <dbReference type="ARBA" id="ARBA00020264"/>
    </source>
</evidence>
<keyword evidence="11" id="KW-1185">Reference proteome</keyword>
<sequence length="379" mass="41945">MAESMCRTLRDGSLEGEQAPALTIKDTAASPFGFHVFSHVLSQLSSFILASKSQSRGIVIVAFSRSPSFYVDLLKSRGIDVNSSHKWVQILDCYTDPLCWKDQLMGSGNFMDASHETSSSLSRVCKDVKDLDKLYSMILELGKGLVGQGKDRFSVAIDSINEMLRHTSTPTVAGLLSNLRSHEQISSIFWLLHSDLHEIKVTSALEYLSSVVASVEPLHQTAGGKRGDLENLSLLEQNFGKGKLQVRFKRRNGRVRVVNEGFHIDQSSNNFTSVSSEDGLVNQINQGLVPKVQFNLELTEKERVDRAKVVLPFEHQGDGGPIHIYDGRRSLTESKTEATLSSSGNSQKTDSGEGEIIYFRDSDDEMPDSDEDPDDDLDI</sequence>
<dbReference type="GO" id="GO:0005829">
    <property type="term" value="C:cytosol"/>
    <property type="evidence" value="ECO:0000318"/>
    <property type="project" value="GO_Central"/>
</dbReference>
<keyword evidence="7" id="KW-0819">tRNA processing</keyword>
<dbReference type="STRING" id="3694.A0A2K2ASE6"/>
<dbReference type="PANTHER" id="PTHR15641">
    <property type="entry name" value="ELONGATOR COMPLEX PROTEIN 5"/>
    <property type="match status" value="1"/>
</dbReference>
<evidence type="ECO:0000256" key="6">
    <source>
        <dbReference type="ARBA" id="ARBA00022490"/>
    </source>
</evidence>
<name>A0A2K2ASE6_POPTR</name>
<reference evidence="10 11" key="1">
    <citation type="journal article" date="2006" name="Science">
        <title>The genome of black cottonwood, Populus trichocarpa (Torr. &amp; Gray).</title>
        <authorList>
            <person name="Tuskan G.A."/>
            <person name="Difazio S."/>
            <person name="Jansson S."/>
            <person name="Bohlmann J."/>
            <person name="Grigoriev I."/>
            <person name="Hellsten U."/>
            <person name="Putnam N."/>
            <person name="Ralph S."/>
            <person name="Rombauts S."/>
            <person name="Salamov A."/>
            <person name="Schein J."/>
            <person name="Sterck L."/>
            <person name="Aerts A."/>
            <person name="Bhalerao R.R."/>
            <person name="Bhalerao R.P."/>
            <person name="Blaudez D."/>
            <person name="Boerjan W."/>
            <person name="Brun A."/>
            <person name="Brunner A."/>
            <person name="Busov V."/>
            <person name="Campbell M."/>
            <person name="Carlson J."/>
            <person name="Chalot M."/>
            <person name="Chapman J."/>
            <person name="Chen G.L."/>
            <person name="Cooper D."/>
            <person name="Coutinho P.M."/>
            <person name="Couturier J."/>
            <person name="Covert S."/>
            <person name="Cronk Q."/>
            <person name="Cunningham R."/>
            <person name="Davis J."/>
            <person name="Degroeve S."/>
            <person name="Dejardin A."/>
            <person name="Depamphilis C."/>
            <person name="Detter J."/>
            <person name="Dirks B."/>
            <person name="Dubchak I."/>
            <person name="Duplessis S."/>
            <person name="Ehlting J."/>
            <person name="Ellis B."/>
            <person name="Gendler K."/>
            <person name="Goodstein D."/>
            <person name="Gribskov M."/>
            <person name="Grimwood J."/>
            <person name="Groover A."/>
            <person name="Gunter L."/>
            <person name="Hamberger B."/>
            <person name="Heinze B."/>
            <person name="Helariutta Y."/>
            <person name="Henrissat B."/>
            <person name="Holligan D."/>
            <person name="Holt R."/>
            <person name="Huang W."/>
            <person name="Islam-Faridi N."/>
            <person name="Jones S."/>
            <person name="Jones-Rhoades M."/>
            <person name="Jorgensen R."/>
            <person name="Joshi C."/>
            <person name="Kangasjarvi J."/>
            <person name="Karlsson J."/>
            <person name="Kelleher C."/>
            <person name="Kirkpatrick R."/>
            <person name="Kirst M."/>
            <person name="Kohler A."/>
            <person name="Kalluri U."/>
            <person name="Larimer F."/>
            <person name="Leebens-Mack J."/>
            <person name="Leple J.C."/>
            <person name="Locascio P."/>
            <person name="Lou Y."/>
            <person name="Lucas S."/>
            <person name="Martin F."/>
            <person name="Montanini B."/>
            <person name="Napoli C."/>
            <person name="Nelson D.R."/>
            <person name="Nelson C."/>
            <person name="Nieminen K."/>
            <person name="Nilsson O."/>
            <person name="Pereda V."/>
            <person name="Peter G."/>
            <person name="Philippe R."/>
            <person name="Pilate G."/>
            <person name="Poliakov A."/>
            <person name="Razumovskaya J."/>
            <person name="Richardson P."/>
            <person name="Rinaldi C."/>
            <person name="Ritland K."/>
            <person name="Rouze P."/>
            <person name="Ryaboy D."/>
            <person name="Schmutz J."/>
            <person name="Schrader J."/>
            <person name="Segerman B."/>
            <person name="Shin H."/>
            <person name="Siddiqui A."/>
            <person name="Sterky F."/>
            <person name="Terry A."/>
            <person name="Tsai C.J."/>
            <person name="Uberbacher E."/>
            <person name="Unneberg P."/>
            <person name="Vahala J."/>
            <person name="Wall K."/>
            <person name="Wessler S."/>
            <person name="Yang G."/>
            <person name="Yin T."/>
            <person name="Douglas C."/>
            <person name="Marra M."/>
            <person name="Sandberg G."/>
            <person name="Van de Peer Y."/>
            <person name="Rokhsar D."/>
        </authorList>
    </citation>
    <scope>NUCLEOTIDE SEQUENCE [LARGE SCALE GENOMIC DNA]</scope>
    <source>
        <strain evidence="11">cv. Nisqually</strain>
    </source>
</reference>
<evidence type="ECO:0000256" key="9">
    <source>
        <dbReference type="SAM" id="MobiDB-lite"/>
    </source>
</evidence>
<dbReference type="OrthoDB" id="166907at2759"/>
<evidence type="ECO:0000313" key="11">
    <source>
        <dbReference type="Proteomes" id="UP000006729"/>
    </source>
</evidence>
<evidence type="ECO:0000256" key="4">
    <source>
        <dbReference type="ARBA" id="ARBA00009567"/>
    </source>
</evidence>
<dbReference type="AlphaFoldDB" id="A0A2K2ASE6"/>
<proteinExistence type="inferred from homology"/>
<feature type="compositionally biased region" description="Polar residues" evidence="9">
    <location>
        <begin position="337"/>
        <end position="349"/>
    </location>
</feature>
<feature type="compositionally biased region" description="Acidic residues" evidence="9">
    <location>
        <begin position="362"/>
        <end position="379"/>
    </location>
</feature>
<comment type="subcellular location">
    <subcellularLocation>
        <location evidence="2">Cytoplasm</location>
    </subcellularLocation>
    <subcellularLocation>
        <location evidence="1">Nucleus</location>
    </subcellularLocation>
</comment>
<evidence type="ECO:0000256" key="1">
    <source>
        <dbReference type="ARBA" id="ARBA00004123"/>
    </source>
</evidence>
<dbReference type="GO" id="GO:0002098">
    <property type="term" value="P:tRNA wobble uridine modification"/>
    <property type="evidence" value="ECO:0007669"/>
    <property type="project" value="InterPro"/>
</dbReference>
<keyword evidence="8" id="KW-0539">Nucleus</keyword>
<dbReference type="GO" id="GO:0005634">
    <property type="term" value="C:nucleus"/>
    <property type="evidence" value="ECO:0000318"/>
    <property type="project" value="GO_Central"/>
</dbReference>
<dbReference type="Gramene" id="Potri.004G099000.1.v4.1">
    <property type="protein sequence ID" value="Potri.004G099000.1.v4.1"/>
    <property type="gene ID" value="Potri.004G099000.v4.1"/>
</dbReference>
<dbReference type="CDD" id="cd19496">
    <property type="entry name" value="Elp5"/>
    <property type="match status" value="1"/>
</dbReference>
<dbReference type="GO" id="GO:0033588">
    <property type="term" value="C:elongator holoenzyme complex"/>
    <property type="evidence" value="ECO:0000318"/>
    <property type="project" value="GO_Central"/>
</dbReference>
<evidence type="ECO:0000256" key="3">
    <source>
        <dbReference type="ARBA" id="ARBA00005043"/>
    </source>
</evidence>
<feature type="region of interest" description="Disordered" evidence="9">
    <location>
        <begin position="333"/>
        <end position="379"/>
    </location>
</feature>
<evidence type="ECO:0000256" key="8">
    <source>
        <dbReference type="ARBA" id="ARBA00023242"/>
    </source>
</evidence>
<evidence type="ECO:0000256" key="2">
    <source>
        <dbReference type="ARBA" id="ARBA00004496"/>
    </source>
</evidence>
<dbReference type="InterPro" id="IPR027417">
    <property type="entry name" value="P-loop_NTPase"/>
</dbReference>
<evidence type="ECO:0000256" key="7">
    <source>
        <dbReference type="ARBA" id="ARBA00022694"/>
    </source>
</evidence>
<dbReference type="PANTHER" id="PTHR15641:SF1">
    <property type="entry name" value="ELONGATOR COMPLEX PROTEIN 5"/>
    <property type="match status" value="1"/>
</dbReference>
<dbReference type="OMA" id="FQVLDCY"/>
<gene>
    <name evidence="10" type="ORF">POPTR_004G099000</name>
</gene>
<evidence type="ECO:0000313" key="10">
    <source>
        <dbReference type="EMBL" id="PNT40453.1"/>
    </source>
</evidence>
<dbReference type="InterPro" id="IPR019519">
    <property type="entry name" value="Elp5"/>
</dbReference>
<accession>A0A2K2ASE6</accession>
<dbReference type="Proteomes" id="UP000006729">
    <property type="component" value="Chromosome 4"/>
</dbReference>
<organism evidence="10 11">
    <name type="scientific">Populus trichocarpa</name>
    <name type="common">Western balsam poplar</name>
    <name type="synonym">Populus balsamifera subsp. trichocarpa</name>
    <dbReference type="NCBI Taxonomy" id="3694"/>
    <lineage>
        <taxon>Eukaryota</taxon>
        <taxon>Viridiplantae</taxon>
        <taxon>Streptophyta</taxon>
        <taxon>Embryophyta</taxon>
        <taxon>Tracheophyta</taxon>
        <taxon>Spermatophyta</taxon>
        <taxon>Magnoliopsida</taxon>
        <taxon>eudicotyledons</taxon>
        <taxon>Gunneridae</taxon>
        <taxon>Pentapetalae</taxon>
        <taxon>rosids</taxon>
        <taxon>fabids</taxon>
        <taxon>Malpighiales</taxon>
        <taxon>Salicaceae</taxon>
        <taxon>Saliceae</taxon>
        <taxon>Populus</taxon>
    </lineage>
</organism>
<dbReference type="GO" id="GO:0006400">
    <property type="term" value="P:tRNA modification"/>
    <property type="evidence" value="ECO:0000318"/>
    <property type="project" value="GO_Central"/>
</dbReference>
<comment type="similarity">
    <text evidence="4">Belongs to the ELP5 family.</text>
</comment>
<comment type="pathway">
    <text evidence="3">tRNA modification; 5-methoxycarbonylmethyl-2-thiouridine-tRNA biosynthesis.</text>
</comment>
<dbReference type="InParanoid" id="A0A2K2ASE6"/>
<protein>
    <recommendedName>
        <fullName evidence="5">Elongator complex protein 5</fullName>
    </recommendedName>
</protein>
<dbReference type="Gene3D" id="3.40.50.300">
    <property type="entry name" value="P-loop containing nucleotide triphosphate hydrolases"/>
    <property type="match status" value="1"/>
</dbReference>
<dbReference type="EMBL" id="CM009293">
    <property type="protein sequence ID" value="PNT40453.1"/>
    <property type="molecule type" value="Genomic_DNA"/>
</dbReference>
<dbReference type="UniPathway" id="UPA00988"/>
<dbReference type="Pfam" id="PF10483">
    <property type="entry name" value="Elong_Iki1"/>
    <property type="match status" value="1"/>
</dbReference>
<dbReference type="FunCoup" id="A0A2K2ASE6">
    <property type="interactions" value="561"/>
</dbReference>
<keyword evidence="6" id="KW-0963">Cytoplasm</keyword>